<dbReference type="EMBL" id="JBHSCW010000001">
    <property type="protein sequence ID" value="MFC4350028.1"/>
    <property type="molecule type" value="Genomic_DNA"/>
</dbReference>
<accession>A0ABV8UGU5</accession>
<dbReference type="Proteomes" id="UP001595799">
    <property type="component" value="Unassembled WGS sequence"/>
</dbReference>
<comment type="subcellular location">
    <subcellularLocation>
        <location evidence="1">Membrane</location>
    </subcellularLocation>
</comment>
<dbReference type="Gene3D" id="3.30.450.330">
    <property type="match status" value="1"/>
</dbReference>
<dbReference type="PANTHER" id="PTHR30627:SF1">
    <property type="entry name" value="PEPTIDOGLYCAN D,D-TRANSPEPTIDASE FTSI"/>
    <property type="match status" value="1"/>
</dbReference>
<comment type="caution">
    <text evidence="7">The sequence shown here is derived from an EMBL/GenBank/DDBJ whole genome shotgun (WGS) entry which is preliminary data.</text>
</comment>
<keyword evidence="8" id="KW-1185">Reference proteome</keyword>
<dbReference type="SUPFAM" id="SSF56601">
    <property type="entry name" value="beta-lactamase/transpeptidase-like"/>
    <property type="match status" value="1"/>
</dbReference>
<dbReference type="InterPro" id="IPR050515">
    <property type="entry name" value="Beta-lactam/transpept"/>
</dbReference>
<organism evidence="7 8">
    <name type="scientific">Fodinicurvata halophila</name>
    <dbReference type="NCBI Taxonomy" id="1419723"/>
    <lineage>
        <taxon>Bacteria</taxon>
        <taxon>Pseudomonadati</taxon>
        <taxon>Pseudomonadota</taxon>
        <taxon>Alphaproteobacteria</taxon>
        <taxon>Rhodospirillales</taxon>
        <taxon>Rhodovibrionaceae</taxon>
        <taxon>Fodinicurvata</taxon>
    </lineage>
</organism>
<evidence type="ECO:0000259" key="5">
    <source>
        <dbReference type="Pfam" id="PF00905"/>
    </source>
</evidence>
<keyword evidence="4" id="KW-0812">Transmembrane</keyword>
<dbReference type="Gene3D" id="1.10.150.770">
    <property type="match status" value="1"/>
</dbReference>
<dbReference type="InterPro" id="IPR036138">
    <property type="entry name" value="PBP_dimer_sf"/>
</dbReference>
<keyword evidence="3 4" id="KW-0472">Membrane</keyword>
<evidence type="ECO:0000256" key="2">
    <source>
        <dbReference type="ARBA" id="ARBA00022645"/>
    </source>
</evidence>
<evidence type="ECO:0000313" key="8">
    <source>
        <dbReference type="Proteomes" id="UP001595799"/>
    </source>
</evidence>
<evidence type="ECO:0000313" key="7">
    <source>
        <dbReference type="EMBL" id="MFC4350028.1"/>
    </source>
</evidence>
<keyword evidence="2" id="KW-0645">Protease</keyword>
<dbReference type="Pfam" id="PF00905">
    <property type="entry name" value="Transpeptidase"/>
    <property type="match status" value="1"/>
</dbReference>
<dbReference type="SUPFAM" id="SSF56519">
    <property type="entry name" value="Penicillin binding protein dimerisation domain"/>
    <property type="match status" value="1"/>
</dbReference>
<dbReference type="RefSeq" id="WP_382420077.1">
    <property type="nucleotide sequence ID" value="NZ_JBHSCW010000001.1"/>
</dbReference>
<dbReference type="Pfam" id="PF03717">
    <property type="entry name" value="PBP_dimer"/>
    <property type="match status" value="1"/>
</dbReference>
<evidence type="ECO:0000256" key="4">
    <source>
        <dbReference type="SAM" id="Phobius"/>
    </source>
</evidence>
<keyword evidence="2" id="KW-0121">Carboxypeptidase</keyword>
<dbReference type="InterPro" id="IPR012338">
    <property type="entry name" value="Beta-lactam/transpept-like"/>
</dbReference>
<keyword evidence="4" id="KW-1133">Transmembrane helix</keyword>
<feature type="transmembrane region" description="Helical" evidence="4">
    <location>
        <begin position="46"/>
        <end position="65"/>
    </location>
</feature>
<evidence type="ECO:0000256" key="1">
    <source>
        <dbReference type="ARBA" id="ARBA00004370"/>
    </source>
</evidence>
<name>A0ABV8UGU5_9PROT</name>
<keyword evidence="2" id="KW-0378">Hydrolase</keyword>
<dbReference type="Gene3D" id="3.40.710.10">
    <property type="entry name" value="DD-peptidase/beta-lactamase superfamily"/>
    <property type="match status" value="1"/>
</dbReference>
<evidence type="ECO:0000256" key="3">
    <source>
        <dbReference type="ARBA" id="ARBA00023136"/>
    </source>
</evidence>
<reference evidence="8" key="1">
    <citation type="journal article" date="2019" name="Int. J. Syst. Evol. Microbiol.">
        <title>The Global Catalogue of Microorganisms (GCM) 10K type strain sequencing project: providing services to taxonomists for standard genome sequencing and annotation.</title>
        <authorList>
            <consortium name="The Broad Institute Genomics Platform"/>
            <consortium name="The Broad Institute Genome Sequencing Center for Infectious Disease"/>
            <person name="Wu L."/>
            <person name="Ma J."/>
        </authorList>
    </citation>
    <scope>NUCLEOTIDE SEQUENCE [LARGE SCALE GENOMIC DNA]</scope>
    <source>
        <strain evidence="8">CECT 8472</strain>
    </source>
</reference>
<dbReference type="PANTHER" id="PTHR30627">
    <property type="entry name" value="PEPTIDOGLYCAN D,D-TRANSPEPTIDASE"/>
    <property type="match status" value="1"/>
</dbReference>
<dbReference type="Gene3D" id="3.90.1310.10">
    <property type="entry name" value="Penicillin-binding protein 2a (Domain 2)"/>
    <property type="match status" value="1"/>
</dbReference>
<dbReference type="InterPro" id="IPR001460">
    <property type="entry name" value="PCN-bd_Tpept"/>
</dbReference>
<gene>
    <name evidence="7" type="ORF">ACFOW6_00580</name>
</gene>
<feature type="domain" description="Penicillin-binding protein transpeptidase" evidence="5">
    <location>
        <begin position="253"/>
        <end position="543"/>
    </location>
</feature>
<proteinExistence type="predicted"/>
<feature type="domain" description="Penicillin-binding protein dimerisation" evidence="6">
    <location>
        <begin position="91"/>
        <end position="218"/>
    </location>
</feature>
<dbReference type="InterPro" id="IPR005311">
    <property type="entry name" value="PBP_dimer"/>
</dbReference>
<sequence>MTRRGNETANYRPLSPCGLDVGQPKTWVVELEGARKAALETGRTRLIVSALVFAMAFVVIGLRLVDLTLLQSDASAQIATVAPVNTDWRSGRADIVDRNGTVLATTLPTNAVYANPRQIRNPDEVANRLAGALKGVDAERLKSGLSSDRSFTWVRRCLSPRETDAVNRLGIPGVYLQHDECRYHPHDELFSHVIGYTDIDGRGIAGMEKAFEERLRGGRKPLELSLDMRLQHIMAEELEAAMTEFSGIGASGLIMDVDTGEILSMVSLPSFDPDRPGAASDEARFNRATLGVYEVGSVFKIFSTAAALDSGAVSLEDGYDVSKPIRISRFTINDFKPKNRWLSIPEIFLHSSNIGTVHMAMEAGTQAVQNYFGDFGFLERSSLELPETGSPILPAKWREINTMTISYGHGLAVTPVQVVSALSAMVNGGELLKPTLVKRKPGERAVGERVISEQTSAQMRWLMRLVVSEGTGRNAEAPGYAVGGKTGTADKLKASGGYARNNRIASFAGAFPMDDPQYAIFAMVDEPKPTEESYGYATAGWVVAPAIGKIVQRMAPVMGIEPRAMPDKVGPDPLFVPVHLKGRSVASQ</sequence>
<evidence type="ECO:0000259" key="6">
    <source>
        <dbReference type="Pfam" id="PF03717"/>
    </source>
</evidence>
<protein>
    <submittedName>
        <fullName evidence="7">Peptidoglycan D,D-transpeptidase FtsI family protein</fullName>
    </submittedName>
</protein>